<feature type="transmembrane region" description="Helical" evidence="8">
    <location>
        <begin position="226"/>
        <end position="244"/>
    </location>
</feature>
<keyword evidence="10" id="KW-1185">Reference proteome</keyword>
<keyword evidence="7 8" id="KW-0472">Membrane</keyword>
<name>A0ABW2ZCD6_9SPHI</name>
<keyword evidence="4 8" id="KW-1003">Cell membrane</keyword>
<evidence type="ECO:0000256" key="7">
    <source>
        <dbReference type="ARBA" id="ARBA00023136"/>
    </source>
</evidence>
<feature type="transmembrane region" description="Helical" evidence="8">
    <location>
        <begin position="31"/>
        <end position="51"/>
    </location>
</feature>
<gene>
    <name evidence="9" type="ORF">ACFQZI_03435</name>
</gene>
<comment type="similarity">
    <text evidence="2 8">Belongs to the 4-toluene sulfonate uptake permease (TSUP) (TC 2.A.102) family.</text>
</comment>
<proteinExistence type="inferred from homology"/>
<dbReference type="RefSeq" id="WP_377138430.1">
    <property type="nucleotide sequence ID" value="NZ_JBHTIA010000003.1"/>
</dbReference>
<comment type="subcellular location">
    <subcellularLocation>
        <location evidence="1 8">Cell membrane</location>
        <topology evidence="1 8">Multi-pass membrane protein</topology>
    </subcellularLocation>
</comment>
<evidence type="ECO:0000256" key="1">
    <source>
        <dbReference type="ARBA" id="ARBA00004651"/>
    </source>
</evidence>
<dbReference type="Proteomes" id="UP001597073">
    <property type="component" value="Unassembled WGS sequence"/>
</dbReference>
<reference evidence="10" key="1">
    <citation type="journal article" date="2019" name="Int. J. Syst. Evol. Microbiol.">
        <title>The Global Catalogue of Microorganisms (GCM) 10K type strain sequencing project: providing services to taxonomists for standard genome sequencing and annotation.</title>
        <authorList>
            <consortium name="The Broad Institute Genomics Platform"/>
            <consortium name="The Broad Institute Genome Sequencing Center for Infectious Disease"/>
            <person name="Wu L."/>
            <person name="Ma J."/>
        </authorList>
    </citation>
    <scope>NUCLEOTIDE SEQUENCE [LARGE SCALE GENOMIC DNA]</scope>
    <source>
        <strain evidence="10">CCUG 60742</strain>
    </source>
</reference>
<dbReference type="InterPro" id="IPR052017">
    <property type="entry name" value="TSUP"/>
</dbReference>
<dbReference type="PANTHER" id="PTHR30269:SF37">
    <property type="entry name" value="MEMBRANE TRANSPORTER PROTEIN"/>
    <property type="match status" value="1"/>
</dbReference>
<evidence type="ECO:0000313" key="9">
    <source>
        <dbReference type="EMBL" id="MFD0763887.1"/>
    </source>
</evidence>
<keyword evidence="3" id="KW-0813">Transport</keyword>
<evidence type="ECO:0000256" key="8">
    <source>
        <dbReference type="RuleBase" id="RU363041"/>
    </source>
</evidence>
<evidence type="ECO:0000313" key="10">
    <source>
        <dbReference type="Proteomes" id="UP001597073"/>
    </source>
</evidence>
<evidence type="ECO:0000256" key="4">
    <source>
        <dbReference type="ARBA" id="ARBA00022475"/>
    </source>
</evidence>
<dbReference type="EMBL" id="JBHTIA010000003">
    <property type="protein sequence ID" value="MFD0763887.1"/>
    <property type="molecule type" value="Genomic_DNA"/>
</dbReference>
<evidence type="ECO:0000256" key="5">
    <source>
        <dbReference type="ARBA" id="ARBA00022692"/>
    </source>
</evidence>
<evidence type="ECO:0000256" key="3">
    <source>
        <dbReference type="ARBA" id="ARBA00022448"/>
    </source>
</evidence>
<sequence length="346" mass="38131">MTLSFLSIALFAASFIAFVISGICGGGASFILLPLLGLFLPVTQIPAAISLGSLTSSISRLAIFKKNVRWDIVGYFVPTALPAVWLGAKFITLINPLFMQLTIGVFLAINLPMMFVPFDGARTMAKGSSKFTIAIIGFATGFLSGLTGAVGLLFNRFYLTRGLSKEEIIATRAANELLLHILKLALYAFFGLVTIKSVSVGLVVAFTAIISSLLMKPILRAISEKFFRKIGITAMVSLGCFMLFNSIDLLISRDNLALKLVDVENGFETKVSYRQQAFSVEFEYDEGFETEHTINFSDLSDRLQNQVAYLKKDADKVILEEVYGFSKHYVEVNLYHGNKLTEFELK</sequence>
<accession>A0ABW2ZCD6</accession>
<organism evidence="9 10">
    <name type="scientific">Mucilaginibacter lutimaris</name>
    <dbReference type="NCBI Taxonomy" id="931629"/>
    <lineage>
        <taxon>Bacteria</taxon>
        <taxon>Pseudomonadati</taxon>
        <taxon>Bacteroidota</taxon>
        <taxon>Sphingobacteriia</taxon>
        <taxon>Sphingobacteriales</taxon>
        <taxon>Sphingobacteriaceae</taxon>
        <taxon>Mucilaginibacter</taxon>
    </lineage>
</organism>
<feature type="transmembrane region" description="Helical" evidence="8">
    <location>
        <begin position="131"/>
        <end position="154"/>
    </location>
</feature>
<comment type="caution">
    <text evidence="9">The sequence shown here is derived from an EMBL/GenBank/DDBJ whole genome shotgun (WGS) entry which is preliminary data.</text>
</comment>
<keyword evidence="6 8" id="KW-1133">Transmembrane helix</keyword>
<feature type="transmembrane region" description="Helical" evidence="8">
    <location>
        <begin position="97"/>
        <end position="119"/>
    </location>
</feature>
<evidence type="ECO:0000256" key="2">
    <source>
        <dbReference type="ARBA" id="ARBA00009142"/>
    </source>
</evidence>
<dbReference type="Pfam" id="PF01925">
    <property type="entry name" value="TauE"/>
    <property type="match status" value="1"/>
</dbReference>
<evidence type="ECO:0000256" key="6">
    <source>
        <dbReference type="ARBA" id="ARBA00022989"/>
    </source>
</evidence>
<dbReference type="InterPro" id="IPR002781">
    <property type="entry name" value="TM_pro_TauE-like"/>
</dbReference>
<feature type="transmembrane region" description="Helical" evidence="8">
    <location>
        <begin position="184"/>
        <end position="214"/>
    </location>
</feature>
<protein>
    <recommendedName>
        <fullName evidence="8">Probable membrane transporter protein</fullName>
    </recommendedName>
</protein>
<dbReference type="PANTHER" id="PTHR30269">
    <property type="entry name" value="TRANSMEMBRANE PROTEIN YFCA"/>
    <property type="match status" value="1"/>
</dbReference>
<keyword evidence="5 8" id="KW-0812">Transmembrane</keyword>
<feature type="transmembrane region" description="Helical" evidence="8">
    <location>
        <begin position="72"/>
        <end position="91"/>
    </location>
</feature>